<feature type="transmembrane region" description="Helical" evidence="10">
    <location>
        <begin position="253"/>
        <end position="273"/>
    </location>
</feature>
<dbReference type="PANTHER" id="PTHR11003:SF301">
    <property type="entry name" value="POTASSIUM CHANNEL PROTEIN"/>
    <property type="match status" value="1"/>
</dbReference>
<keyword evidence="6 10" id="KW-0472">Membrane</keyword>
<feature type="domain" description="Potassium channel" evidence="11">
    <location>
        <begin position="204"/>
        <end position="274"/>
    </location>
</feature>
<organism evidence="12 13">
    <name type="scientific">Cephalotrichum gorgonifer</name>
    <dbReference type="NCBI Taxonomy" id="2041049"/>
    <lineage>
        <taxon>Eukaryota</taxon>
        <taxon>Fungi</taxon>
        <taxon>Dikarya</taxon>
        <taxon>Ascomycota</taxon>
        <taxon>Pezizomycotina</taxon>
        <taxon>Sordariomycetes</taxon>
        <taxon>Hypocreomycetidae</taxon>
        <taxon>Microascales</taxon>
        <taxon>Microascaceae</taxon>
        <taxon>Cephalotrichum</taxon>
    </lineage>
</organism>
<keyword evidence="3 8" id="KW-0812">Transmembrane</keyword>
<evidence type="ECO:0000256" key="9">
    <source>
        <dbReference type="SAM" id="MobiDB-lite"/>
    </source>
</evidence>
<keyword evidence="2 8" id="KW-0813">Transport</keyword>
<comment type="similarity">
    <text evidence="8">Belongs to the two pore domain potassium channel (TC 1.A.1.8) family.</text>
</comment>
<dbReference type="GO" id="GO:0022841">
    <property type="term" value="F:potassium ion leak channel activity"/>
    <property type="evidence" value="ECO:0007669"/>
    <property type="project" value="TreeGrafter"/>
</dbReference>
<feature type="transmembrane region" description="Helical" evidence="10">
    <location>
        <begin position="34"/>
        <end position="64"/>
    </location>
</feature>
<evidence type="ECO:0000256" key="10">
    <source>
        <dbReference type="SAM" id="Phobius"/>
    </source>
</evidence>
<reference evidence="12" key="1">
    <citation type="submission" date="2018-03" db="EMBL/GenBank/DDBJ databases">
        <authorList>
            <person name="Guldener U."/>
        </authorList>
    </citation>
    <scope>NUCLEOTIDE SEQUENCE</scope>
</reference>
<gene>
    <name evidence="12" type="ORF">DNG_07589</name>
</gene>
<feature type="region of interest" description="Disordered" evidence="9">
    <location>
        <begin position="495"/>
        <end position="517"/>
    </location>
</feature>
<sequence>MDPSPPGISVGKPALIHPLSANNVYDPRLYPSRWWFASSVFPLIAGTLGPVASAFSICALVRPWRQHMPPGTTLDEAAFIHDPPWLIIVNAIQLAVALLSNAFLLLNMTRRVRFSIAQPITIVGWYVSSICLIALLATAAGPLALRPQRDYVWSQAFWYGMWAALLYFVVASLMCVTVYGALQRHYPLDFHLNNSQRTLMLQTIMFLMYILLGALVFSSLQGWNYLDSVYWAVVTLFTIGFGDMVLTTPTARAILIPYALVGIVSVGLVIGSIRTLALDRASRRVDARLVEKRRQTVVKTLSRQGRDSILRPIRARVRARALAHGGQDAATASSEIERREAEFNLMRHIQHAALVRRRWVDTLVSTIPWLILWLLGAFIFVRFEAPYQGWSYFEGVYFAFVSLTTLGYGDITPTSNGARSFFVFWALLALPTMTVLISNAGDTIVKFISDMTIQLGNITILPGEHGFGTDARFALHRLSCGLLFPQTFSAEDLESSSSVAGDSRGEENAGPNIRLPNPSSPAEYHYLLISAISTISKDVKETPRKKYSFAEWAYYLRLVGEDERSPQTHRMARLKSAAPSLARSQLQLDSHSHWDDHSDCHSDSHSHTHALRARIRKLKALLKRKPAYDNVEEESEEGDRWSWVGPLSPLMDGSESEWILERLTARLRSELEAVAAEEGERRSRRSGGGQGSVGDGESVVGEGNGRIRWAGEAPGCEK</sequence>
<keyword evidence="4 10" id="KW-1133">Transmembrane helix</keyword>
<feature type="transmembrane region" description="Helical" evidence="10">
    <location>
        <begin position="157"/>
        <end position="179"/>
    </location>
</feature>
<comment type="subcellular location">
    <subcellularLocation>
        <location evidence="1">Membrane</location>
        <topology evidence="1">Multi-pass membrane protein</topology>
    </subcellularLocation>
</comment>
<feature type="transmembrane region" description="Helical" evidence="10">
    <location>
        <begin position="125"/>
        <end position="145"/>
    </location>
</feature>
<evidence type="ECO:0000256" key="4">
    <source>
        <dbReference type="ARBA" id="ARBA00022989"/>
    </source>
</evidence>
<name>A0AAE8SXM1_9PEZI</name>
<dbReference type="PANTHER" id="PTHR11003">
    <property type="entry name" value="POTASSIUM CHANNEL, SUBFAMILY K"/>
    <property type="match status" value="1"/>
</dbReference>
<feature type="transmembrane region" description="Helical" evidence="10">
    <location>
        <begin position="85"/>
        <end position="105"/>
    </location>
</feature>
<evidence type="ECO:0000256" key="5">
    <source>
        <dbReference type="ARBA" id="ARBA00023065"/>
    </source>
</evidence>
<keyword evidence="13" id="KW-1185">Reference proteome</keyword>
<evidence type="ECO:0000313" key="13">
    <source>
        <dbReference type="Proteomes" id="UP001187682"/>
    </source>
</evidence>
<feature type="region of interest" description="Disordered" evidence="9">
    <location>
        <begin position="674"/>
        <end position="718"/>
    </location>
</feature>
<dbReference type="GO" id="GO:0005886">
    <property type="term" value="C:plasma membrane"/>
    <property type="evidence" value="ECO:0007669"/>
    <property type="project" value="TreeGrafter"/>
</dbReference>
<dbReference type="Gene3D" id="1.10.287.70">
    <property type="match status" value="2"/>
</dbReference>
<proteinExistence type="inferred from homology"/>
<evidence type="ECO:0000256" key="6">
    <source>
        <dbReference type="ARBA" id="ARBA00023136"/>
    </source>
</evidence>
<accession>A0AAE8SXM1</accession>
<evidence type="ECO:0000256" key="8">
    <source>
        <dbReference type="RuleBase" id="RU003857"/>
    </source>
</evidence>
<dbReference type="EMBL" id="ONZQ02000011">
    <property type="protein sequence ID" value="SPO04904.1"/>
    <property type="molecule type" value="Genomic_DNA"/>
</dbReference>
<keyword evidence="7 8" id="KW-0407">Ion channel</keyword>
<evidence type="ECO:0000256" key="7">
    <source>
        <dbReference type="ARBA" id="ARBA00023303"/>
    </source>
</evidence>
<feature type="transmembrane region" description="Helical" evidence="10">
    <location>
        <begin position="389"/>
        <end position="409"/>
    </location>
</feature>
<comment type="caution">
    <text evidence="12">The sequence shown here is derived from an EMBL/GenBank/DDBJ whole genome shotgun (WGS) entry which is preliminary data.</text>
</comment>
<dbReference type="Pfam" id="PF07885">
    <property type="entry name" value="Ion_trans_2"/>
    <property type="match status" value="2"/>
</dbReference>
<evidence type="ECO:0000256" key="1">
    <source>
        <dbReference type="ARBA" id="ARBA00004141"/>
    </source>
</evidence>
<feature type="domain" description="Potassium channel" evidence="11">
    <location>
        <begin position="369"/>
        <end position="445"/>
    </location>
</feature>
<dbReference type="InterPro" id="IPR003280">
    <property type="entry name" value="2pore_dom_K_chnl"/>
</dbReference>
<dbReference type="SUPFAM" id="SSF81324">
    <property type="entry name" value="Voltage-gated potassium channels"/>
    <property type="match status" value="2"/>
</dbReference>
<dbReference type="Proteomes" id="UP001187682">
    <property type="component" value="Unassembled WGS sequence"/>
</dbReference>
<dbReference type="GO" id="GO:0015271">
    <property type="term" value="F:outward rectifier potassium channel activity"/>
    <property type="evidence" value="ECO:0007669"/>
    <property type="project" value="TreeGrafter"/>
</dbReference>
<dbReference type="PRINTS" id="PR01333">
    <property type="entry name" value="2POREKCHANEL"/>
</dbReference>
<keyword evidence="5 8" id="KW-0406">Ion transport</keyword>
<feature type="transmembrane region" description="Helical" evidence="10">
    <location>
        <begin position="199"/>
        <end position="217"/>
    </location>
</feature>
<protein>
    <submittedName>
        <fullName evidence="12">Related to TOK1 - voltage-gated, outward-rectifying K+ channel</fullName>
    </submittedName>
</protein>
<feature type="transmembrane region" description="Helical" evidence="10">
    <location>
        <begin position="229"/>
        <end position="247"/>
    </location>
</feature>
<evidence type="ECO:0000313" key="12">
    <source>
        <dbReference type="EMBL" id="SPO04904.1"/>
    </source>
</evidence>
<feature type="transmembrane region" description="Helical" evidence="10">
    <location>
        <begin position="421"/>
        <end position="441"/>
    </location>
</feature>
<dbReference type="AlphaFoldDB" id="A0AAE8SXM1"/>
<evidence type="ECO:0000259" key="11">
    <source>
        <dbReference type="Pfam" id="PF07885"/>
    </source>
</evidence>
<evidence type="ECO:0000256" key="2">
    <source>
        <dbReference type="ARBA" id="ARBA00022448"/>
    </source>
</evidence>
<feature type="transmembrane region" description="Helical" evidence="10">
    <location>
        <begin position="363"/>
        <end position="383"/>
    </location>
</feature>
<dbReference type="InterPro" id="IPR013099">
    <property type="entry name" value="K_chnl_dom"/>
</dbReference>
<dbReference type="GO" id="GO:0030322">
    <property type="term" value="P:stabilization of membrane potential"/>
    <property type="evidence" value="ECO:0007669"/>
    <property type="project" value="TreeGrafter"/>
</dbReference>
<evidence type="ECO:0000256" key="3">
    <source>
        <dbReference type="ARBA" id="ARBA00022692"/>
    </source>
</evidence>